<dbReference type="AlphaFoldDB" id="A0A2G4EXW4"/>
<dbReference type="PANTHER" id="PTHR42188">
    <property type="entry name" value="23S RRNA-SPECIFIC ENDONUCLEASE VAPC20"/>
    <property type="match status" value="1"/>
</dbReference>
<protein>
    <submittedName>
        <fullName evidence="2">PIN domain-containing protein</fullName>
    </submittedName>
</protein>
<dbReference type="InterPro" id="IPR039018">
    <property type="entry name" value="VapC20-like"/>
</dbReference>
<dbReference type="GO" id="GO:0004521">
    <property type="term" value="F:RNA endonuclease activity"/>
    <property type="evidence" value="ECO:0007669"/>
    <property type="project" value="InterPro"/>
</dbReference>
<dbReference type="PANTHER" id="PTHR42188:SF1">
    <property type="entry name" value="23S RRNA-SPECIFIC ENDONUCLEASE VAPC20"/>
    <property type="match status" value="1"/>
</dbReference>
<sequence>MTPIKIFIDTSFIIALINERDQYHNQALSLADQYDTQLLVVTDSVLLEVANALSRRYKFEAIQVIEDLLTSEDVEVVRLTPELFDRAFQLYKTRQDKAWGLVDCISFIVMQDRGISIAFTFDQHFAQAGFQILPSTK</sequence>
<dbReference type="InterPro" id="IPR029060">
    <property type="entry name" value="PIN-like_dom_sf"/>
</dbReference>
<keyword evidence="3" id="KW-1185">Reference proteome</keyword>
<evidence type="ECO:0000313" key="3">
    <source>
        <dbReference type="Proteomes" id="UP000226442"/>
    </source>
</evidence>
<organism evidence="2 3">
    <name type="scientific">Tychonema bourrellyi FEM_GT703</name>
    <dbReference type="NCBI Taxonomy" id="2040638"/>
    <lineage>
        <taxon>Bacteria</taxon>
        <taxon>Bacillati</taxon>
        <taxon>Cyanobacteriota</taxon>
        <taxon>Cyanophyceae</taxon>
        <taxon>Oscillatoriophycideae</taxon>
        <taxon>Oscillatoriales</taxon>
        <taxon>Microcoleaceae</taxon>
        <taxon>Tychonema</taxon>
    </lineage>
</organism>
<reference evidence="2" key="1">
    <citation type="submission" date="2017-10" db="EMBL/GenBank/DDBJ databases">
        <title>Draft genome sequence of the planktic cyanobacteria Tychonema bourrellyi isolated from alpine lentic freshwater.</title>
        <authorList>
            <person name="Tett A."/>
            <person name="Armanini F."/>
            <person name="Asnicar F."/>
            <person name="Boscaini A."/>
            <person name="Pasolli E."/>
            <person name="Zolfo M."/>
            <person name="Donati C."/>
            <person name="Salmaso N."/>
            <person name="Segata N."/>
        </authorList>
    </citation>
    <scope>NUCLEOTIDE SEQUENCE</scope>
    <source>
        <strain evidence="2">FEM_GT703</strain>
    </source>
</reference>
<evidence type="ECO:0000259" key="1">
    <source>
        <dbReference type="Pfam" id="PF01850"/>
    </source>
</evidence>
<dbReference type="Pfam" id="PF01850">
    <property type="entry name" value="PIN"/>
    <property type="match status" value="1"/>
</dbReference>
<dbReference type="Gene3D" id="3.40.50.1010">
    <property type="entry name" value="5'-nuclease"/>
    <property type="match status" value="1"/>
</dbReference>
<dbReference type="OrthoDB" id="164456at2"/>
<dbReference type="EMBL" id="NXIB02000108">
    <property type="protein sequence ID" value="PHX54318.1"/>
    <property type="molecule type" value="Genomic_DNA"/>
</dbReference>
<dbReference type="GO" id="GO:0016075">
    <property type="term" value="P:rRNA catabolic process"/>
    <property type="evidence" value="ECO:0007669"/>
    <property type="project" value="TreeGrafter"/>
</dbReference>
<evidence type="ECO:0000313" key="2">
    <source>
        <dbReference type="EMBL" id="PHX54318.1"/>
    </source>
</evidence>
<dbReference type="RefSeq" id="WP_096829483.1">
    <property type="nucleotide sequence ID" value="NZ_NXIB02000108.1"/>
</dbReference>
<dbReference type="InterPro" id="IPR002716">
    <property type="entry name" value="PIN_dom"/>
</dbReference>
<gene>
    <name evidence="2" type="ORF">CP500_016725</name>
</gene>
<proteinExistence type="predicted"/>
<feature type="domain" description="PIN" evidence="1">
    <location>
        <begin position="6"/>
        <end position="130"/>
    </location>
</feature>
<name>A0A2G4EXW4_9CYAN</name>
<accession>A0A2G4EXW4</accession>
<dbReference type="Proteomes" id="UP000226442">
    <property type="component" value="Unassembled WGS sequence"/>
</dbReference>
<dbReference type="SUPFAM" id="SSF88723">
    <property type="entry name" value="PIN domain-like"/>
    <property type="match status" value="1"/>
</dbReference>
<comment type="caution">
    <text evidence="2">The sequence shown here is derived from an EMBL/GenBank/DDBJ whole genome shotgun (WGS) entry which is preliminary data.</text>
</comment>